<keyword evidence="4" id="KW-0521">NADP</keyword>
<dbReference type="InterPro" id="IPR036736">
    <property type="entry name" value="ACP-like_sf"/>
</dbReference>
<feature type="compositionally biased region" description="Basic and acidic residues" evidence="6">
    <location>
        <begin position="886"/>
        <end position="900"/>
    </location>
</feature>
<dbReference type="Gene3D" id="1.10.1200.10">
    <property type="entry name" value="ACP-like"/>
    <property type="match status" value="1"/>
</dbReference>
<dbReference type="Pfam" id="PF00698">
    <property type="entry name" value="Acyl_transf_1"/>
    <property type="match status" value="1"/>
</dbReference>
<dbReference type="SUPFAM" id="SSF55048">
    <property type="entry name" value="Probable ACP-binding domain of malonyl-CoA ACP transacylase"/>
    <property type="match status" value="1"/>
</dbReference>
<dbReference type="SMART" id="SM00822">
    <property type="entry name" value="PKS_KR"/>
    <property type="match status" value="1"/>
</dbReference>
<feature type="region of interest" description="Disordered" evidence="6">
    <location>
        <begin position="886"/>
        <end position="908"/>
    </location>
</feature>
<dbReference type="InterPro" id="IPR009081">
    <property type="entry name" value="PP-bd_ACP"/>
</dbReference>
<keyword evidence="5" id="KW-0511">Multifunctional enzyme</keyword>
<evidence type="ECO:0000256" key="3">
    <source>
        <dbReference type="ARBA" id="ARBA00022679"/>
    </source>
</evidence>
<sequence length="998" mass="104160">MTAARVFPDGRIPVLLSAHDESLLARDAAALLRYLDRDPGVAAVAAAVLRTRRVRRHRALVRAADAGELADGLRAVVDGAAHPLLARSSASATAPRAFVFPGQGGQWPAMGATHYRRLAAYRAEADRCAAAFAGIGAVSPLRYLLTAEQAGTAPVTQVEIQGAQFIHALALARVWESHHLAPHLTVGHSLGEIAAAHLAGAIALPEAVAAITARAGAVEGFTGRYGMAVLGISPDAAEALIAETPGWLELSVVNSPSSVVVSGDRDAIATLTARVAAEGTFVRELAVDFPAHTSRLDSAAQAMAAGLPDLRFAHPAIPFIGAATGAAVPGDTEFAGYWRHNLRTAVRFDAAVRTAVDLGARTFVELSAHPALLMALNELTEDTPQTVLTLCSGRRDTDPMDELAGQIGAAAVADPEHPWRDYLSGTEPLLPGFPNAPMKTDHHWLAPRAAATPVELTVAVERWEQQALPEPATGARRRVAVVGPGARTPLAGQLIAALTAVLGVVPVPAADAETLLVVAPELDHPDAARSAEELTALVGHGLLDYASGIGAHCRDVRLLTVGGEQVDAQEPVALPAQAAMAAMHRSIGSEHTDQQFRHLDLPSWELDPRTAEAAAAVALSDLGEAALRAGRSGPVLYRRTLVDAAPTPALATGDGLLDDVVITGGSGGVATEFARYLAARGARRILLLSRRGADPAATASLAERHGTVVTSVRCDITDPEQVRAAAAEFGGTGASLLVHTAAVATLGSGTGWTPAEFADTFGAKVIGLTRMAEHWPLRPQARIVLCSSVSGVWGGRGHPAYPAANRMLDVLAGQLRAKNQSATSIRWGLWPVDGIADAAERAQIARSGLRPMPPDAAIEACLHEFDVDPMVMAIDGQRLRLFVDTDLRTGHREPDPDDRAPSPGGDIQDIPAAVRTELAAVLRVAEPAELDLQASLFDLGIDSLLALDLRKRLQRATGRKIALATLLGGVTGSALIDELAGDGGQPSEGAQRVDSSRD</sequence>
<keyword evidence="8" id="KW-1185">Reference proteome</keyword>
<dbReference type="InterPro" id="IPR016036">
    <property type="entry name" value="Malonyl_transacylase_ACP-bd"/>
</dbReference>
<dbReference type="GO" id="GO:0004312">
    <property type="term" value="F:fatty acid synthase activity"/>
    <property type="evidence" value="ECO:0007669"/>
    <property type="project" value="TreeGrafter"/>
</dbReference>
<dbReference type="RefSeq" id="WP_083028839.1">
    <property type="nucleotide sequence ID" value="NZ_AP022618.1"/>
</dbReference>
<dbReference type="Proteomes" id="UP000192801">
    <property type="component" value="Unassembled WGS sequence"/>
</dbReference>
<dbReference type="GO" id="GO:0031177">
    <property type="term" value="F:phosphopantetheine binding"/>
    <property type="evidence" value="ECO:0007669"/>
    <property type="project" value="InterPro"/>
</dbReference>
<reference evidence="7 8" key="1">
    <citation type="submission" date="2016-12" db="EMBL/GenBank/DDBJ databases">
        <title>The new phylogeny of genus Mycobacterium.</title>
        <authorList>
            <person name="Tortoli E."/>
            <person name="Trovato A."/>
            <person name="Cirillo D.M."/>
        </authorList>
    </citation>
    <scope>NUCLEOTIDE SEQUENCE [LARGE SCALE GENOMIC DNA]</scope>
    <source>
        <strain evidence="7 8">DSM 45130</strain>
    </source>
</reference>
<name>A0A1X0DNZ3_9MYCO</name>
<dbReference type="Gene3D" id="3.40.366.10">
    <property type="entry name" value="Malonyl-Coenzyme A Acyl Carrier Protein, domain 2"/>
    <property type="match status" value="1"/>
</dbReference>
<dbReference type="GO" id="GO:0005737">
    <property type="term" value="C:cytoplasm"/>
    <property type="evidence" value="ECO:0007669"/>
    <property type="project" value="TreeGrafter"/>
</dbReference>
<gene>
    <name evidence="7" type="ORF">BST26_00425</name>
</gene>
<dbReference type="PROSITE" id="PS50075">
    <property type="entry name" value="CARRIER"/>
    <property type="match status" value="1"/>
</dbReference>
<dbReference type="STRING" id="444597.BST26_00425"/>
<keyword evidence="3" id="KW-0808">Transferase</keyword>
<evidence type="ECO:0000256" key="1">
    <source>
        <dbReference type="ARBA" id="ARBA00022450"/>
    </source>
</evidence>
<evidence type="ECO:0000313" key="8">
    <source>
        <dbReference type="Proteomes" id="UP000192801"/>
    </source>
</evidence>
<dbReference type="PANTHER" id="PTHR43775:SF37">
    <property type="entry name" value="SI:DKEY-61P9.11"/>
    <property type="match status" value="1"/>
</dbReference>
<dbReference type="Pfam" id="PF08659">
    <property type="entry name" value="KR"/>
    <property type="match status" value="1"/>
</dbReference>
<dbReference type="InterPro" id="IPR014043">
    <property type="entry name" value="Acyl_transferase_dom"/>
</dbReference>
<evidence type="ECO:0000256" key="6">
    <source>
        <dbReference type="SAM" id="MobiDB-lite"/>
    </source>
</evidence>
<evidence type="ECO:0000256" key="5">
    <source>
        <dbReference type="ARBA" id="ARBA00023268"/>
    </source>
</evidence>
<dbReference type="SUPFAM" id="SSF47336">
    <property type="entry name" value="ACP-like"/>
    <property type="match status" value="1"/>
</dbReference>
<feature type="region of interest" description="Disordered" evidence="6">
    <location>
        <begin position="978"/>
        <end position="998"/>
    </location>
</feature>
<dbReference type="SMART" id="SM00827">
    <property type="entry name" value="PKS_AT"/>
    <property type="match status" value="1"/>
</dbReference>
<dbReference type="InterPro" id="IPR057326">
    <property type="entry name" value="KR_dom"/>
</dbReference>
<dbReference type="InterPro" id="IPR036291">
    <property type="entry name" value="NAD(P)-bd_dom_sf"/>
</dbReference>
<dbReference type="EMBL" id="MVHS01000001">
    <property type="protein sequence ID" value="ORA74085.1"/>
    <property type="molecule type" value="Genomic_DNA"/>
</dbReference>
<dbReference type="InterPro" id="IPR013968">
    <property type="entry name" value="PKS_KR"/>
</dbReference>
<accession>A0A1X0DNZ3</accession>
<dbReference type="InterPro" id="IPR050091">
    <property type="entry name" value="PKS_NRPS_Biosynth_Enz"/>
</dbReference>
<comment type="caution">
    <text evidence="7">The sequence shown here is derived from an EMBL/GenBank/DDBJ whole genome shotgun (WGS) entry which is preliminary data.</text>
</comment>
<dbReference type="SMART" id="SM00823">
    <property type="entry name" value="PKS_PP"/>
    <property type="match status" value="1"/>
</dbReference>
<dbReference type="Gene3D" id="3.30.70.3290">
    <property type="match status" value="1"/>
</dbReference>
<dbReference type="NCBIfam" id="NF037940">
    <property type="entry name" value="PKS_MbtD"/>
    <property type="match status" value="1"/>
</dbReference>
<evidence type="ECO:0000313" key="7">
    <source>
        <dbReference type="EMBL" id="ORA74085.1"/>
    </source>
</evidence>
<dbReference type="Gene3D" id="3.40.50.720">
    <property type="entry name" value="NAD(P)-binding Rossmann-like Domain"/>
    <property type="match status" value="1"/>
</dbReference>
<organism evidence="7 8">
    <name type="scientific">Mycolicibacterium insubricum</name>
    <dbReference type="NCBI Taxonomy" id="444597"/>
    <lineage>
        <taxon>Bacteria</taxon>
        <taxon>Bacillati</taxon>
        <taxon>Actinomycetota</taxon>
        <taxon>Actinomycetes</taxon>
        <taxon>Mycobacteriales</taxon>
        <taxon>Mycobacteriaceae</taxon>
        <taxon>Mycolicibacterium</taxon>
    </lineage>
</organism>
<dbReference type="GO" id="GO:0071770">
    <property type="term" value="P:DIM/DIP cell wall layer assembly"/>
    <property type="evidence" value="ECO:0007669"/>
    <property type="project" value="TreeGrafter"/>
</dbReference>
<dbReference type="PANTHER" id="PTHR43775">
    <property type="entry name" value="FATTY ACID SYNTHASE"/>
    <property type="match status" value="1"/>
</dbReference>
<evidence type="ECO:0000256" key="2">
    <source>
        <dbReference type="ARBA" id="ARBA00022553"/>
    </source>
</evidence>
<dbReference type="CDD" id="cd05274">
    <property type="entry name" value="KR_FAS_SDR_x"/>
    <property type="match status" value="1"/>
</dbReference>
<dbReference type="SUPFAM" id="SSF51735">
    <property type="entry name" value="NAD(P)-binding Rossmann-fold domains"/>
    <property type="match status" value="2"/>
</dbReference>
<dbReference type="InterPro" id="IPR016035">
    <property type="entry name" value="Acyl_Trfase/lysoPLipase"/>
</dbReference>
<keyword evidence="2" id="KW-0597">Phosphoprotein</keyword>
<dbReference type="Pfam" id="PF00550">
    <property type="entry name" value="PP-binding"/>
    <property type="match status" value="1"/>
</dbReference>
<protein>
    <submittedName>
        <fullName evidence="7">Uncharacterized protein</fullName>
    </submittedName>
</protein>
<dbReference type="AlphaFoldDB" id="A0A1X0DNZ3"/>
<dbReference type="InterPro" id="IPR006162">
    <property type="entry name" value="Ppantetheine_attach_site"/>
</dbReference>
<dbReference type="InterPro" id="IPR001227">
    <property type="entry name" value="Ac_transferase_dom_sf"/>
</dbReference>
<proteinExistence type="predicted"/>
<evidence type="ECO:0000256" key="4">
    <source>
        <dbReference type="ARBA" id="ARBA00022857"/>
    </source>
</evidence>
<dbReference type="PROSITE" id="PS00012">
    <property type="entry name" value="PHOSPHOPANTETHEINE"/>
    <property type="match status" value="1"/>
</dbReference>
<dbReference type="GO" id="GO:0005886">
    <property type="term" value="C:plasma membrane"/>
    <property type="evidence" value="ECO:0007669"/>
    <property type="project" value="TreeGrafter"/>
</dbReference>
<dbReference type="SUPFAM" id="SSF52151">
    <property type="entry name" value="FabD/lysophospholipase-like"/>
    <property type="match status" value="1"/>
</dbReference>
<dbReference type="GO" id="GO:0006633">
    <property type="term" value="P:fatty acid biosynthetic process"/>
    <property type="evidence" value="ECO:0007669"/>
    <property type="project" value="TreeGrafter"/>
</dbReference>
<dbReference type="InterPro" id="IPR020806">
    <property type="entry name" value="PKS_PP-bd"/>
</dbReference>
<keyword evidence="1" id="KW-0596">Phosphopantetheine</keyword>
<dbReference type="OrthoDB" id="9778690at2"/>